<name>A0A550BXL9_9AGAR</name>
<dbReference type="AlphaFoldDB" id="A0A550BXL9"/>
<gene>
    <name evidence="1" type="ORF">BD626DRAFT_515664</name>
    <name evidence="2" type="ORF">BD626DRAFT_515678</name>
</gene>
<evidence type="ECO:0000313" key="3">
    <source>
        <dbReference type="Proteomes" id="UP000320762"/>
    </source>
</evidence>
<accession>A0A550BXL9</accession>
<dbReference type="EMBL" id="VDMD01000050">
    <property type="protein sequence ID" value="TRM57282.1"/>
    <property type="molecule type" value="Genomic_DNA"/>
</dbReference>
<keyword evidence="3" id="KW-1185">Reference proteome</keyword>
<evidence type="ECO:0000313" key="2">
    <source>
        <dbReference type="EMBL" id="TRM57286.1"/>
    </source>
</evidence>
<sequence>MYRHPASRICAPRLHLVSAMAFCFVFRGRSQGRDCVVDAALQVRRRDPRHSRDMFMALGIDSGDSLAVLKVGAGSEIDERGALQLCCLGSSLFYY</sequence>
<protein>
    <submittedName>
        <fullName evidence="1">Uncharacterized protein</fullName>
    </submittedName>
</protein>
<reference evidence="1 3" key="1">
    <citation type="journal article" date="2019" name="New Phytol.">
        <title>Comparative genomics reveals unique wood-decay strategies and fruiting body development in the Schizophyllaceae.</title>
        <authorList>
            <person name="Almasi E."/>
            <person name="Sahu N."/>
            <person name="Krizsan K."/>
            <person name="Balint B."/>
            <person name="Kovacs G.M."/>
            <person name="Kiss B."/>
            <person name="Cseklye J."/>
            <person name="Drula E."/>
            <person name="Henrissat B."/>
            <person name="Nagy I."/>
            <person name="Chovatia M."/>
            <person name="Adam C."/>
            <person name="LaButti K."/>
            <person name="Lipzen A."/>
            <person name="Riley R."/>
            <person name="Grigoriev I.V."/>
            <person name="Nagy L.G."/>
        </authorList>
    </citation>
    <scope>NUCLEOTIDE SEQUENCE [LARGE SCALE GENOMIC DNA]</scope>
    <source>
        <strain evidence="1 3">NL-1724</strain>
    </source>
</reference>
<reference evidence="1" key="2">
    <citation type="submission" date="2019-06" db="EMBL/GenBank/DDBJ databases">
        <authorList>
            <consortium name="DOE Joint Genome Institute"/>
            <person name="Ahrendt S.R."/>
            <person name="Cantor M.N."/>
            <person name="Hua S.X."/>
        </authorList>
    </citation>
    <scope>NUCLEOTIDE SEQUENCE</scope>
    <source>
        <strain evidence="1">NL-1724</strain>
    </source>
</reference>
<organism evidence="1 3">
    <name type="scientific">Schizophyllum amplum</name>
    <dbReference type="NCBI Taxonomy" id="97359"/>
    <lineage>
        <taxon>Eukaryota</taxon>
        <taxon>Fungi</taxon>
        <taxon>Dikarya</taxon>
        <taxon>Basidiomycota</taxon>
        <taxon>Agaricomycotina</taxon>
        <taxon>Agaricomycetes</taxon>
        <taxon>Agaricomycetidae</taxon>
        <taxon>Agaricales</taxon>
        <taxon>Schizophyllaceae</taxon>
        <taxon>Schizophyllum</taxon>
    </lineage>
</organism>
<dbReference type="EMBL" id="VDMD01000050">
    <property type="protein sequence ID" value="TRM57286.1"/>
    <property type="molecule type" value="Genomic_DNA"/>
</dbReference>
<dbReference type="Proteomes" id="UP000320762">
    <property type="component" value="Unassembled WGS sequence"/>
</dbReference>
<proteinExistence type="predicted"/>
<comment type="caution">
    <text evidence="1">The sequence shown here is derived from an EMBL/GenBank/DDBJ whole genome shotgun (WGS) entry which is preliminary data.</text>
</comment>
<evidence type="ECO:0000313" key="1">
    <source>
        <dbReference type="EMBL" id="TRM57282.1"/>
    </source>
</evidence>